<dbReference type="GO" id="GO:0008094">
    <property type="term" value="F:ATP-dependent activity, acting on DNA"/>
    <property type="evidence" value="ECO:0007669"/>
    <property type="project" value="TreeGrafter"/>
</dbReference>
<feature type="non-terminal residue" evidence="6">
    <location>
        <position position="524"/>
    </location>
</feature>
<organism evidence="6 7">
    <name type="scientific">Thamnocephalis sphaerospora</name>
    <dbReference type="NCBI Taxonomy" id="78915"/>
    <lineage>
        <taxon>Eukaryota</taxon>
        <taxon>Fungi</taxon>
        <taxon>Fungi incertae sedis</taxon>
        <taxon>Zoopagomycota</taxon>
        <taxon>Zoopagomycotina</taxon>
        <taxon>Zoopagomycetes</taxon>
        <taxon>Zoopagales</taxon>
        <taxon>Sigmoideomycetaceae</taxon>
        <taxon>Thamnocephalis</taxon>
    </lineage>
</organism>
<dbReference type="SMART" id="SM00490">
    <property type="entry name" value="HELICc"/>
    <property type="match status" value="1"/>
</dbReference>
<dbReference type="InterPro" id="IPR038718">
    <property type="entry name" value="SNF2-like_sf"/>
</dbReference>
<dbReference type="PROSITE" id="PS51194">
    <property type="entry name" value="HELICASE_CTER"/>
    <property type="match status" value="1"/>
</dbReference>
<dbReference type="SMART" id="SM00487">
    <property type="entry name" value="DEXDc"/>
    <property type="match status" value="1"/>
</dbReference>
<evidence type="ECO:0000313" key="7">
    <source>
        <dbReference type="Proteomes" id="UP000271241"/>
    </source>
</evidence>
<feature type="domain" description="Helicase ATP-binding" evidence="4">
    <location>
        <begin position="1"/>
        <end position="180"/>
    </location>
</feature>
<dbReference type="InterPro" id="IPR000330">
    <property type="entry name" value="SNF2_N"/>
</dbReference>
<evidence type="ECO:0000256" key="1">
    <source>
        <dbReference type="ARBA" id="ARBA00022741"/>
    </source>
</evidence>
<reference evidence="7" key="1">
    <citation type="journal article" date="2018" name="Nat. Microbiol.">
        <title>Leveraging single-cell genomics to expand the fungal tree of life.</title>
        <authorList>
            <person name="Ahrendt S.R."/>
            <person name="Quandt C.A."/>
            <person name="Ciobanu D."/>
            <person name="Clum A."/>
            <person name="Salamov A."/>
            <person name="Andreopoulos B."/>
            <person name="Cheng J.F."/>
            <person name="Woyke T."/>
            <person name="Pelin A."/>
            <person name="Henrissat B."/>
            <person name="Reynolds N.K."/>
            <person name="Benny G.L."/>
            <person name="Smith M.E."/>
            <person name="James T.Y."/>
            <person name="Grigoriev I.V."/>
        </authorList>
    </citation>
    <scope>NUCLEOTIDE SEQUENCE [LARGE SCALE GENOMIC DNA]</scope>
    <source>
        <strain evidence="7">RSA 1356</strain>
    </source>
</reference>
<keyword evidence="7" id="KW-1185">Reference proteome</keyword>
<dbReference type="Gene3D" id="3.40.50.10810">
    <property type="entry name" value="Tandem AAA-ATPase domain"/>
    <property type="match status" value="1"/>
</dbReference>
<keyword evidence="2" id="KW-0378">Hydrolase</keyword>
<dbReference type="OrthoDB" id="448448at2759"/>
<keyword evidence="3" id="KW-0067">ATP-binding</keyword>
<dbReference type="GO" id="GO:0006281">
    <property type="term" value="P:DNA repair"/>
    <property type="evidence" value="ECO:0007669"/>
    <property type="project" value="TreeGrafter"/>
</dbReference>
<dbReference type="Pfam" id="PF00176">
    <property type="entry name" value="SNF2-rel_dom"/>
    <property type="match status" value="1"/>
</dbReference>
<gene>
    <name evidence="6" type="ORF">THASP1DRAFT_7810</name>
</gene>
<dbReference type="PANTHER" id="PTHR45626:SF52">
    <property type="entry name" value="SINGLE-STRANDED DNA-DEPENDENT ATPASE (EUROFUNG)"/>
    <property type="match status" value="1"/>
</dbReference>
<dbReference type="SUPFAM" id="SSF52540">
    <property type="entry name" value="P-loop containing nucleoside triphosphate hydrolases"/>
    <property type="match status" value="2"/>
</dbReference>
<dbReference type="InterPro" id="IPR050628">
    <property type="entry name" value="SNF2_RAD54_helicase_TF"/>
</dbReference>
<feature type="domain" description="Helicase C-terminal" evidence="5">
    <location>
        <begin position="373"/>
        <end position="524"/>
    </location>
</feature>
<dbReference type="Gene3D" id="3.40.50.300">
    <property type="entry name" value="P-loop containing nucleotide triphosphate hydrolases"/>
    <property type="match status" value="1"/>
</dbReference>
<name>A0A4P9XKA2_9FUNG</name>
<evidence type="ECO:0000259" key="4">
    <source>
        <dbReference type="PROSITE" id="PS51192"/>
    </source>
</evidence>
<dbReference type="GO" id="GO:0005634">
    <property type="term" value="C:nucleus"/>
    <property type="evidence" value="ECO:0007669"/>
    <property type="project" value="TreeGrafter"/>
</dbReference>
<dbReference type="EMBL" id="KZ992936">
    <property type="protein sequence ID" value="RKP06182.1"/>
    <property type="molecule type" value="Genomic_DNA"/>
</dbReference>
<evidence type="ECO:0000256" key="3">
    <source>
        <dbReference type="ARBA" id="ARBA00022840"/>
    </source>
</evidence>
<dbReference type="Proteomes" id="UP000271241">
    <property type="component" value="Unassembled WGS sequence"/>
</dbReference>
<protein>
    <submittedName>
        <fullName evidence="6">SNF2 family N-terminal domain-containing protein</fullName>
    </submittedName>
</protein>
<dbReference type="Pfam" id="PF00271">
    <property type="entry name" value="Helicase_C"/>
    <property type="match status" value="1"/>
</dbReference>
<keyword evidence="1" id="KW-0547">Nucleotide-binding</keyword>
<evidence type="ECO:0000256" key="2">
    <source>
        <dbReference type="ARBA" id="ARBA00022801"/>
    </source>
</evidence>
<feature type="non-terminal residue" evidence="6">
    <location>
        <position position="1"/>
    </location>
</feature>
<dbReference type="GO" id="GO:0005524">
    <property type="term" value="F:ATP binding"/>
    <property type="evidence" value="ECO:0007669"/>
    <property type="project" value="UniProtKB-KW"/>
</dbReference>
<dbReference type="PANTHER" id="PTHR45626">
    <property type="entry name" value="TRANSCRIPTION TERMINATION FACTOR 2-RELATED"/>
    <property type="match status" value="1"/>
</dbReference>
<proteinExistence type="predicted"/>
<sequence>GGLLADDMGLGKTVTAIALILSSLQESRARGGSLAGGTLIVCPLSVISNWEEQIEAHVVPGTLSLHIHHGTGRLANAHALAQHDIVITTYNLMSLEYSKVSMIGATLKTADQEDASLIGLQQVKWFRIILDEAHVIKEPKTMLCRAACNLAAERRWCLTGTPVQNRLVDLYSLIKFLRIEPFNQRAIWQQSFTRPITRGNPEAMQRLQTLLKYITIRRTKESTLDGRPLLQLPPKEDRIVWLELSKTERDVYDDWTKRAQESVESYKRQDISFSSVLEVLLRLRQACVHPILCGGRGTTHDQASTHSGWSCRLARPMRALTTCGRGRDIKTKMLQSRLHAFWICCVHPETTCAIFASMSATMLSSASAKSSTKLDALLQSLTRERDRSSGQLKSVVFSQWTSVLDLVQPMLHDAHFNFVRLDGTMSKEARGQALQRFRQDSDVTVMLISLRAGGVGLNLTMAQRVYLLDPYWNPAVEQQAIDRIHRLGQQQPVVTMRLLVKDSVEQKIIRLQEYKKRLADISLS</sequence>
<evidence type="ECO:0000259" key="5">
    <source>
        <dbReference type="PROSITE" id="PS51194"/>
    </source>
</evidence>
<evidence type="ECO:0000313" key="6">
    <source>
        <dbReference type="EMBL" id="RKP06182.1"/>
    </source>
</evidence>
<dbReference type="STRING" id="78915.A0A4P9XKA2"/>
<dbReference type="CDD" id="cd18008">
    <property type="entry name" value="DEXDc_SHPRH-like"/>
    <property type="match status" value="1"/>
</dbReference>
<dbReference type="InterPro" id="IPR027417">
    <property type="entry name" value="P-loop_NTPase"/>
</dbReference>
<dbReference type="PROSITE" id="PS51192">
    <property type="entry name" value="HELICASE_ATP_BIND_1"/>
    <property type="match status" value="1"/>
</dbReference>
<accession>A0A4P9XKA2</accession>
<dbReference type="InterPro" id="IPR049730">
    <property type="entry name" value="SNF2/RAD54-like_C"/>
</dbReference>
<dbReference type="InterPro" id="IPR014001">
    <property type="entry name" value="Helicase_ATP-bd"/>
</dbReference>
<dbReference type="CDD" id="cd18793">
    <property type="entry name" value="SF2_C_SNF"/>
    <property type="match status" value="1"/>
</dbReference>
<dbReference type="InterPro" id="IPR001650">
    <property type="entry name" value="Helicase_C-like"/>
</dbReference>
<dbReference type="GO" id="GO:0016787">
    <property type="term" value="F:hydrolase activity"/>
    <property type="evidence" value="ECO:0007669"/>
    <property type="project" value="UniProtKB-KW"/>
</dbReference>
<dbReference type="AlphaFoldDB" id="A0A4P9XKA2"/>